<keyword evidence="4" id="KW-1185">Reference proteome</keyword>
<dbReference type="Proteomes" id="UP001059041">
    <property type="component" value="Linkage Group LG18"/>
</dbReference>
<reference evidence="3" key="1">
    <citation type="submission" date="2021-02" db="EMBL/GenBank/DDBJ databases">
        <title>Comparative genomics reveals that relaxation of natural selection precedes convergent phenotypic evolution of cavefish.</title>
        <authorList>
            <person name="Peng Z."/>
        </authorList>
    </citation>
    <scope>NUCLEOTIDE SEQUENCE</scope>
    <source>
        <tissue evidence="3">Muscle</tissue>
    </source>
</reference>
<feature type="transmembrane region" description="Helical" evidence="2">
    <location>
        <begin position="49"/>
        <end position="70"/>
    </location>
</feature>
<keyword evidence="2" id="KW-0472">Membrane</keyword>
<feature type="region of interest" description="Disordered" evidence="1">
    <location>
        <begin position="146"/>
        <end position="179"/>
    </location>
</feature>
<sequence>HRPGVYKPNPVMTMANKCPAQSPSHRVSERLQQLQYTDTLQNDFMADYIYYYIQTFLSPVLVLALCLCILKYCCRFCRTDVIDIHTDSDLSINDRVFVIPIDERDEPDYEEETDGPPTYDLACPPPSYTESVMKIYPPSGQEILNTGIDASHGSVEIPPPPYSPSLDLMSQTPSQPSDS</sequence>
<feature type="non-terminal residue" evidence="3">
    <location>
        <position position="179"/>
    </location>
</feature>
<keyword evidence="2" id="KW-0812">Transmembrane</keyword>
<comment type="caution">
    <text evidence="3">The sequence shown here is derived from an EMBL/GenBank/DDBJ whole genome shotgun (WGS) entry which is preliminary data.</text>
</comment>
<organism evidence="3 4">
    <name type="scientific">Triplophysa rosa</name>
    <name type="common">Cave loach</name>
    <dbReference type="NCBI Taxonomy" id="992332"/>
    <lineage>
        <taxon>Eukaryota</taxon>
        <taxon>Metazoa</taxon>
        <taxon>Chordata</taxon>
        <taxon>Craniata</taxon>
        <taxon>Vertebrata</taxon>
        <taxon>Euteleostomi</taxon>
        <taxon>Actinopterygii</taxon>
        <taxon>Neopterygii</taxon>
        <taxon>Teleostei</taxon>
        <taxon>Ostariophysi</taxon>
        <taxon>Cypriniformes</taxon>
        <taxon>Nemacheilidae</taxon>
        <taxon>Triplophysa</taxon>
    </lineage>
</organism>
<keyword evidence="2" id="KW-1133">Transmembrane helix</keyword>
<dbReference type="EMBL" id="JAFHDT010000018">
    <property type="protein sequence ID" value="KAI7797178.1"/>
    <property type="molecule type" value="Genomic_DNA"/>
</dbReference>
<proteinExistence type="predicted"/>
<gene>
    <name evidence="3" type="ORF">IRJ41_014573</name>
</gene>
<evidence type="ECO:0000256" key="1">
    <source>
        <dbReference type="SAM" id="MobiDB-lite"/>
    </source>
</evidence>
<dbReference type="AlphaFoldDB" id="A0A9W7WGX5"/>
<evidence type="ECO:0000313" key="4">
    <source>
        <dbReference type="Proteomes" id="UP001059041"/>
    </source>
</evidence>
<accession>A0A9W7WGX5</accession>
<feature type="compositionally biased region" description="Polar residues" evidence="1">
    <location>
        <begin position="168"/>
        <end position="179"/>
    </location>
</feature>
<name>A0A9W7WGX5_TRIRA</name>
<evidence type="ECO:0000256" key="2">
    <source>
        <dbReference type="SAM" id="Phobius"/>
    </source>
</evidence>
<protein>
    <submittedName>
        <fullName evidence="3">Uncharacterized protein</fullName>
    </submittedName>
</protein>
<evidence type="ECO:0000313" key="3">
    <source>
        <dbReference type="EMBL" id="KAI7797178.1"/>
    </source>
</evidence>